<dbReference type="EMBL" id="MT141572">
    <property type="protein sequence ID" value="QJA67536.1"/>
    <property type="molecule type" value="Genomic_DNA"/>
</dbReference>
<reference evidence="1" key="1">
    <citation type="submission" date="2020-03" db="EMBL/GenBank/DDBJ databases">
        <title>The deep terrestrial virosphere.</title>
        <authorList>
            <person name="Holmfeldt K."/>
            <person name="Nilsson E."/>
            <person name="Simone D."/>
            <person name="Lopez-Fernandez M."/>
            <person name="Wu X."/>
            <person name="de Brujin I."/>
            <person name="Lundin D."/>
            <person name="Andersson A."/>
            <person name="Bertilsson S."/>
            <person name="Dopson M."/>
        </authorList>
    </citation>
    <scope>NUCLEOTIDE SEQUENCE</scope>
    <source>
        <strain evidence="3">MM415A00133</strain>
        <strain evidence="2">MM415B00206</strain>
        <strain evidence="1">TM448A00125</strain>
    </source>
</reference>
<proteinExistence type="predicted"/>
<organism evidence="1">
    <name type="scientific">viral metagenome</name>
    <dbReference type="NCBI Taxonomy" id="1070528"/>
    <lineage>
        <taxon>unclassified sequences</taxon>
        <taxon>metagenomes</taxon>
        <taxon>organismal metagenomes</taxon>
    </lineage>
</organism>
<evidence type="ECO:0000313" key="2">
    <source>
        <dbReference type="EMBL" id="QJA67536.1"/>
    </source>
</evidence>
<sequence length="141" mass="15402">MSDDSMGSILEFTENLKDAEAPKALGNIDVPGEITGATSGLSKSSGRKQVDVVFRIKPEDFPVDYEDAASFADGKTVHFYLSGMDDKVSRFRMRKFCESIGAKLGAKIDVNDWIGKSAMLSLGADEFEGVDRERILRVSSL</sequence>
<accession>A0A6H1ZB04</accession>
<evidence type="ECO:0000313" key="1">
    <source>
        <dbReference type="EMBL" id="QJA44639.1"/>
    </source>
</evidence>
<name>A0A6H1ZB04_9ZZZZ</name>
<protein>
    <submittedName>
        <fullName evidence="1">Uncharacterized protein</fullName>
    </submittedName>
</protein>
<evidence type="ECO:0000313" key="3">
    <source>
        <dbReference type="EMBL" id="QJI05095.1"/>
    </source>
</evidence>
<dbReference type="EMBL" id="MT145194">
    <property type="protein sequence ID" value="QJI05095.1"/>
    <property type="molecule type" value="Genomic_DNA"/>
</dbReference>
<dbReference type="AlphaFoldDB" id="A0A6H1ZB04"/>
<dbReference type="EMBL" id="MT143978">
    <property type="protein sequence ID" value="QJA44639.1"/>
    <property type="molecule type" value="Genomic_DNA"/>
</dbReference>
<gene>
    <name evidence="3" type="ORF">MM415A00133_0038</name>
    <name evidence="2" type="ORF">MM415B00206_0053</name>
    <name evidence="1" type="ORF">TM448A00125_0035</name>
</gene>